<dbReference type="EMBL" id="CAJOBA010008114">
    <property type="protein sequence ID" value="CAF3820649.1"/>
    <property type="molecule type" value="Genomic_DNA"/>
</dbReference>
<dbReference type="Proteomes" id="UP000677228">
    <property type="component" value="Unassembled WGS sequence"/>
</dbReference>
<evidence type="ECO:0000313" key="3">
    <source>
        <dbReference type="EMBL" id="CAF1054234.1"/>
    </source>
</evidence>
<sequence length="365" mass="41425">MTRFTLVYSAVVSLIICFKLEANNDNYKYGGIVVNGWEFVKELFIQNFIDGHDLGASLAIYYNGKVVVDLWGGWFDKRKIQLYDNNTLQLVYSTSKGLVAMAVALCVQNGLLTYNELVTKYWPEYGQNGKENTTIADIMSHRAGLPALSNYNLSLDQHLDWYEMIHALEKQSPYWIPGTMHGYHALTYGWLAGELVRRVDTKHRTVGQFIREEIADRTESEFYIGLPADMEHRVSPLALKSNEQQVVLNIENFPLLQESMRNPLLESDIFNDPRVHQAEIPAVNGITNARSLARIYASLIGDLDDEKLKRLLNEETLKIAIKSNTPENEPDQVGMNLPTSWGMGFMTYGELFNPFGQGTFGHTGR</sequence>
<dbReference type="Proteomes" id="UP000682733">
    <property type="component" value="Unassembled WGS sequence"/>
</dbReference>
<feature type="signal peptide" evidence="1">
    <location>
        <begin position="1"/>
        <end position="22"/>
    </location>
</feature>
<proteinExistence type="predicted"/>
<dbReference type="PANTHER" id="PTHR43319:SF3">
    <property type="entry name" value="BETA-LACTAMASE-RELATED DOMAIN-CONTAINING PROTEIN"/>
    <property type="match status" value="1"/>
</dbReference>
<protein>
    <recommendedName>
        <fullName evidence="2">Beta-lactamase-related domain-containing protein</fullName>
    </recommendedName>
</protein>
<name>A0A8S2JSN9_9BILA</name>
<comment type="caution">
    <text evidence="4">The sequence shown here is derived from an EMBL/GenBank/DDBJ whole genome shotgun (WGS) entry which is preliminary data.</text>
</comment>
<evidence type="ECO:0000259" key="2">
    <source>
        <dbReference type="Pfam" id="PF00144"/>
    </source>
</evidence>
<dbReference type="Gene3D" id="3.40.710.10">
    <property type="entry name" value="DD-peptidase/beta-lactamase superfamily"/>
    <property type="match status" value="1"/>
</dbReference>
<dbReference type="Pfam" id="PF00144">
    <property type="entry name" value="Beta-lactamase"/>
    <property type="match status" value="1"/>
</dbReference>
<gene>
    <name evidence="3" type="ORF">OVA965_LOCUS17093</name>
    <name evidence="4" type="ORF">TMI583_LOCUS17103</name>
</gene>
<accession>A0A8S2JSN9</accession>
<dbReference type="SUPFAM" id="SSF56601">
    <property type="entry name" value="beta-lactamase/transpeptidase-like"/>
    <property type="match status" value="1"/>
</dbReference>
<dbReference type="InterPro" id="IPR052907">
    <property type="entry name" value="Beta-lactamase/esterase"/>
</dbReference>
<feature type="domain" description="Beta-lactamase-related" evidence="2">
    <location>
        <begin position="51"/>
        <end position="364"/>
    </location>
</feature>
<evidence type="ECO:0000313" key="5">
    <source>
        <dbReference type="Proteomes" id="UP000682733"/>
    </source>
</evidence>
<evidence type="ECO:0000313" key="4">
    <source>
        <dbReference type="EMBL" id="CAF3820649.1"/>
    </source>
</evidence>
<dbReference type="InterPro" id="IPR001466">
    <property type="entry name" value="Beta-lactam-related"/>
</dbReference>
<reference evidence="4" key="1">
    <citation type="submission" date="2021-02" db="EMBL/GenBank/DDBJ databases">
        <authorList>
            <person name="Nowell W R."/>
        </authorList>
    </citation>
    <scope>NUCLEOTIDE SEQUENCE</scope>
</reference>
<evidence type="ECO:0000256" key="1">
    <source>
        <dbReference type="SAM" id="SignalP"/>
    </source>
</evidence>
<feature type="chain" id="PRO_5035646944" description="Beta-lactamase-related domain-containing protein" evidence="1">
    <location>
        <begin position="23"/>
        <end position="365"/>
    </location>
</feature>
<keyword evidence="1" id="KW-0732">Signal</keyword>
<dbReference type="PANTHER" id="PTHR43319">
    <property type="entry name" value="BETA-LACTAMASE-RELATED"/>
    <property type="match status" value="1"/>
</dbReference>
<dbReference type="EMBL" id="CAJNOK010008101">
    <property type="protein sequence ID" value="CAF1054234.1"/>
    <property type="molecule type" value="Genomic_DNA"/>
</dbReference>
<dbReference type="InterPro" id="IPR012338">
    <property type="entry name" value="Beta-lactam/transpept-like"/>
</dbReference>
<organism evidence="4 5">
    <name type="scientific">Didymodactylos carnosus</name>
    <dbReference type="NCBI Taxonomy" id="1234261"/>
    <lineage>
        <taxon>Eukaryota</taxon>
        <taxon>Metazoa</taxon>
        <taxon>Spiralia</taxon>
        <taxon>Gnathifera</taxon>
        <taxon>Rotifera</taxon>
        <taxon>Eurotatoria</taxon>
        <taxon>Bdelloidea</taxon>
        <taxon>Philodinida</taxon>
        <taxon>Philodinidae</taxon>
        <taxon>Didymodactylos</taxon>
    </lineage>
</organism>
<dbReference type="AlphaFoldDB" id="A0A8S2JSN9"/>